<keyword evidence="2" id="KW-0479">Metal-binding</keyword>
<dbReference type="AlphaFoldDB" id="A0A5E4N357"/>
<evidence type="ECO:0000313" key="5">
    <source>
        <dbReference type="Proteomes" id="UP000325440"/>
    </source>
</evidence>
<comment type="cofactor">
    <cofactor evidence="1">
        <name>a divalent metal cation</name>
        <dbReference type="ChEBI" id="CHEBI:60240"/>
    </cofactor>
</comment>
<accession>A0A5E4N357</accession>
<evidence type="ECO:0000256" key="2">
    <source>
        <dbReference type="ARBA" id="ARBA00022723"/>
    </source>
</evidence>
<protein>
    <recommendedName>
        <fullName evidence="3">DDE Tnp4 domain-containing protein</fullName>
    </recommendedName>
</protein>
<reference evidence="4 5" key="1">
    <citation type="submission" date="2019-08" db="EMBL/GenBank/DDBJ databases">
        <authorList>
            <person name="Alioto T."/>
            <person name="Alioto T."/>
            <person name="Gomez Garrido J."/>
        </authorList>
    </citation>
    <scope>NUCLEOTIDE SEQUENCE [LARGE SCALE GENOMIC DNA]</scope>
</reference>
<dbReference type="Pfam" id="PF13359">
    <property type="entry name" value="DDE_Tnp_4"/>
    <property type="match status" value="1"/>
</dbReference>
<evidence type="ECO:0000313" key="4">
    <source>
        <dbReference type="EMBL" id="VVC38256.1"/>
    </source>
</evidence>
<proteinExistence type="predicted"/>
<keyword evidence="5" id="KW-1185">Reference proteome</keyword>
<name>A0A5E4N357_9HEMI</name>
<dbReference type="OrthoDB" id="6590187at2759"/>
<evidence type="ECO:0000256" key="1">
    <source>
        <dbReference type="ARBA" id="ARBA00001968"/>
    </source>
</evidence>
<dbReference type="GO" id="GO:0046872">
    <property type="term" value="F:metal ion binding"/>
    <property type="evidence" value="ECO:0007669"/>
    <property type="project" value="UniProtKB-KW"/>
</dbReference>
<feature type="domain" description="DDE Tnp4" evidence="3">
    <location>
        <begin position="47"/>
        <end position="85"/>
    </location>
</feature>
<evidence type="ECO:0000259" key="3">
    <source>
        <dbReference type="Pfam" id="PF13359"/>
    </source>
</evidence>
<gene>
    <name evidence="4" type="ORF">CINCED_3A019739</name>
</gene>
<dbReference type="EMBL" id="CABPRJ010001466">
    <property type="protein sequence ID" value="VVC38256.1"/>
    <property type="molecule type" value="Genomic_DNA"/>
</dbReference>
<dbReference type="Proteomes" id="UP000325440">
    <property type="component" value="Unassembled WGS sequence"/>
</dbReference>
<sequence length="150" mass="17179">MSLHVGLSCQKQTIFKKSCIYNKLVSGYWKNSLIVADNEDKNVYLNLVERSYGVLKRRFPVLSSGSRLKIDITQAMIVACCVLHNVACNHNDLEPPKLLGIRMPGNDDLNLRKKHEPEEGNARLQLTEEYFSLYFNHIVSANNNDFDQYS</sequence>
<dbReference type="InterPro" id="IPR027806">
    <property type="entry name" value="HARBI1_dom"/>
</dbReference>
<organism evidence="4 5">
    <name type="scientific">Cinara cedri</name>
    <dbReference type="NCBI Taxonomy" id="506608"/>
    <lineage>
        <taxon>Eukaryota</taxon>
        <taxon>Metazoa</taxon>
        <taxon>Ecdysozoa</taxon>
        <taxon>Arthropoda</taxon>
        <taxon>Hexapoda</taxon>
        <taxon>Insecta</taxon>
        <taxon>Pterygota</taxon>
        <taxon>Neoptera</taxon>
        <taxon>Paraneoptera</taxon>
        <taxon>Hemiptera</taxon>
        <taxon>Sternorrhyncha</taxon>
        <taxon>Aphidomorpha</taxon>
        <taxon>Aphidoidea</taxon>
        <taxon>Aphididae</taxon>
        <taxon>Lachninae</taxon>
        <taxon>Cinara</taxon>
    </lineage>
</organism>